<accession>A0ABR9R134</accession>
<evidence type="ECO:0000313" key="3">
    <source>
        <dbReference type="EMBL" id="MBE5036672.1"/>
    </source>
</evidence>
<keyword evidence="2" id="KW-0472">Membrane</keyword>
<feature type="compositionally biased region" description="Acidic residues" evidence="1">
    <location>
        <begin position="324"/>
        <end position="335"/>
    </location>
</feature>
<proteinExistence type="predicted"/>
<keyword evidence="2" id="KW-0812">Transmembrane</keyword>
<feature type="region of interest" description="Disordered" evidence="1">
    <location>
        <begin position="259"/>
        <end position="335"/>
    </location>
</feature>
<evidence type="ECO:0008006" key="5">
    <source>
        <dbReference type="Google" id="ProtNLM"/>
    </source>
</evidence>
<evidence type="ECO:0000313" key="4">
    <source>
        <dbReference type="Proteomes" id="UP000768567"/>
    </source>
</evidence>
<feature type="compositionally biased region" description="Acidic residues" evidence="1">
    <location>
        <begin position="276"/>
        <end position="291"/>
    </location>
</feature>
<feature type="compositionally biased region" description="Acidic residues" evidence="1">
    <location>
        <begin position="298"/>
        <end position="313"/>
    </location>
</feature>
<sequence>MAISREEQLRNNRRLARQALGLVAVLLIVIGLFTVIGWAIRAVTAALDDSDRRESYADLLYGLVMFDTVPFDDVNTVDQSIFKQAAIWGCVYQIQKDGGSLDQYERDEETGCMILPQLEVDAYLTNLLGPDYQIEEGSFQTSEMNYVYSEEKQGYLVPVTGSVGLYTPEVESISTQSGKMYVTVGYIPTLASTTSLTLTTPTEPTKYMDYVFSRGENRQWYLSALQESDMQVAASSSSVASESQTVTSDPQALVESNLASTVPGSDASSDSQPESEPSDESTDTSADDSTDESVGSDQDGEDTSDESSSEDSDGSSQDTVSDSDNGDSSDAEPEE</sequence>
<feature type="transmembrane region" description="Helical" evidence="2">
    <location>
        <begin position="20"/>
        <end position="40"/>
    </location>
</feature>
<keyword evidence="4" id="KW-1185">Reference proteome</keyword>
<keyword evidence="2" id="KW-1133">Transmembrane helix</keyword>
<dbReference type="EMBL" id="JADCKC010000001">
    <property type="protein sequence ID" value="MBE5036672.1"/>
    <property type="molecule type" value="Genomic_DNA"/>
</dbReference>
<comment type="caution">
    <text evidence="3">The sequence shown here is derived from an EMBL/GenBank/DDBJ whole genome shotgun (WGS) entry which is preliminary data.</text>
</comment>
<evidence type="ECO:0000256" key="2">
    <source>
        <dbReference type="SAM" id="Phobius"/>
    </source>
</evidence>
<gene>
    <name evidence="3" type="ORF">INF35_02560</name>
</gene>
<dbReference type="RefSeq" id="WP_193499964.1">
    <property type="nucleotide sequence ID" value="NZ_JADCKC010000001.1"/>
</dbReference>
<name>A0ABR9R134_9FIRM</name>
<protein>
    <recommendedName>
        <fullName evidence="5">Ice-structuring protein</fullName>
    </recommendedName>
</protein>
<organism evidence="3 4">
    <name type="scientific">Gemmiger gallinarum</name>
    <dbReference type="NCBI Taxonomy" id="2779354"/>
    <lineage>
        <taxon>Bacteria</taxon>
        <taxon>Bacillati</taxon>
        <taxon>Bacillota</taxon>
        <taxon>Clostridia</taxon>
        <taxon>Eubacteriales</taxon>
        <taxon>Gemmiger</taxon>
    </lineage>
</organism>
<evidence type="ECO:0000256" key="1">
    <source>
        <dbReference type="SAM" id="MobiDB-lite"/>
    </source>
</evidence>
<feature type="compositionally biased region" description="Low complexity" evidence="1">
    <location>
        <begin position="265"/>
        <end position="275"/>
    </location>
</feature>
<reference evidence="3 4" key="1">
    <citation type="submission" date="2020-10" db="EMBL/GenBank/DDBJ databases">
        <title>ChiBAC.</title>
        <authorList>
            <person name="Zenner C."/>
            <person name="Hitch T.C.A."/>
            <person name="Clavel T."/>
        </authorList>
    </citation>
    <scope>NUCLEOTIDE SEQUENCE [LARGE SCALE GENOMIC DNA]</scope>
    <source>
        <strain evidence="3 4">DSM 109015</strain>
    </source>
</reference>
<dbReference type="Proteomes" id="UP000768567">
    <property type="component" value="Unassembled WGS sequence"/>
</dbReference>